<evidence type="ECO:0008006" key="5">
    <source>
        <dbReference type="Google" id="ProtNLM"/>
    </source>
</evidence>
<evidence type="ECO:0000256" key="2">
    <source>
        <dbReference type="SAM" id="MobiDB-lite"/>
    </source>
</evidence>
<protein>
    <recommendedName>
        <fullName evidence="5">Cell division septum initiation protein DivIVA</fullName>
    </recommendedName>
</protein>
<sequence>MTDNRLKGRVKGLFSGPAENEPMEEQTSSVLADPEAERQALQVLVLARRTADEHVGNAQAEADRIKNDARAKADDLARDARGIVESARQEAAQIQAAAQARSVEISREAQAHADSARRETEQVVADARATATKIVEAAQAKADELERDALQQYEDVVGSLEGKRSVLQRRIEALQNFDRDYRARLRKFMNSQLDALDLDEHPAPEGDEDEHFAEVSAPEHKQPAVVRRQPAAVVVPQERRRP</sequence>
<keyword evidence="1" id="KW-0175">Coiled coil</keyword>
<dbReference type="InterPro" id="IPR007793">
    <property type="entry name" value="DivIVA_fam"/>
</dbReference>
<feature type="region of interest" description="Disordered" evidence="2">
    <location>
        <begin position="196"/>
        <end position="242"/>
    </location>
</feature>
<dbReference type="PANTHER" id="PTHR35794:SF2">
    <property type="entry name" value="CELL DIVISION PROTEIN DIVIVA"/>
    <property type="match status" value="1"/>
</dbReference>
<proteinExistence type="predicted"/>
<name>A0A8J3KJE6_9ACTN</name>
<dbReference type="PANTHER" id="PTHR35794">
    <property type="entry name" value="CELL DIVISION PROTEIN DIVIVA"/>
    <property type="match status" value="1"/>
</dbReference>
<dbReference type="Proteomes" id="UP000659904">
    <property type="component" value="Unassembled WGS sequence"/>
</dbReference>
<comment type="caution">
    <text evidence="3">The sequence shown here is derived from an EMBL/GenBank/DDBJ whole genome shotgun (WGS) entry which is preliminary data.</text>
</comment>
<evidence type="ECO:0000256" key="1">
    <source>
        <dbReference type="SAM" id="Coils"/>
    </source>
</evidence>
<evidence type="ECO:0000313" key="3">
    <source>
        <dbReference type="EMBL" id="GIF99953.1"/>
    </source>
</evidence>
<organism evidence="3 4">
    <name type="scientific">Catellatospora citrea</name>
    <dbReference type="NCBI Taxonomy" id="53366"/>
    <lineage>
        <taxon>Bacteria</taxon>
        <taxon>Bacillati</taxon>
        <taxon>Actinomycetota</taxon>
        <taxon>Actinomycetes</taxon>
        <taxon>Micromonosporales</taxon>
        <taxon>Micromonosporaceae</taxon>
        <taxon>Catellatospora</taxon>
    </lineage>
</organism>
<dbReference type="AlphaFoldDB" id="A0A8J3KJE6"/>
<reference evidence="3 4" key="1">
    <citation type="submission" date="2021-01" db="EMBL/GenBank/DDBJ databases">
        <title>Whole genome shotgun sequence of Catellatospora citrea NBRC 14495.</title>
        <authorList>
            <person name="Komaki H."/>
            <person name="Tamura T."/>
        </authorList>
    </citation>
    <scope>NUCLEOTIDE SEQUENCE [LARGE SCALE GENOMIC DNA]</scope>
    <source>
        <strain evidence="3 4">NBRC 14495</strain>
    </source>
</reference>
<keyword evidence="4" id="KW-1185">Reference proteome</keyword>
<dbReference type="RefSeq" id="WP_120319811.1">
    <property type="nucleotide sequence ID" value="NZ_BONH01000024.1"/>
</dbReference>
<feature type="coiled-coil region" evidence="1">
    <location>
        <begin position="128"/>
        <end position="170"/>
    </location>
</feature>
<gene>
    <name evidence="3" type="ORF">Cci01nite_50470</name>
</gene>
<feature type="region of interest" description="Disordered" evidence="2">
    <location>
        <begin position="1"/>
        <end position="34"/>
    </location>
</feature>
<feature type="compositionally biased region" description="Low complexity" evidence="2">
    <location>
        <begin position="223"/>
        <end position="236"/>
    </location>
</feature>
<accession>A0A8J3KJE6</accession>
<dbReference type="EMBL" id="BONH01000024">
    <property type="protein sequence ID" value="GIF99953.1"/>
    <property type="molecule type" value="Genomic_DNA"/>
</dbReference>
<evidence type="ECO:0000313" key="4">
    <source>
        <dbReference type="Proteomes" id="UP000659904"/>
    </source>
</evidence>